<evidence type="ECO:0000313" key="1">
    <source>
        <dbReference type="EMBL" id="KAF0910670.1"/>
    </source>
</evidence>
<comment type="caution">
    <text evidence="1">The sequence shown here is derived from an EMBL/GenBank/DDBJ whole genome shotgun (WGS) entry which is preliminary data.</text>
</comment>
<reference evidence="1 2" key="1">
    <citation type="submission" date="2019-11" db="EMBL/GenBank/DDBJ databases">
        <title>Whole genome sequence of Oryza granulata.</title>
        <authorList>
            <person name="Li W."/>
        </authorList>
    </citation>
    <scope>NUCLEOTIDE SEQUENCE [LARGE SCALE GENOMIC DNA]</scope>
    <source>
        <strain evidence="2">cv. Menghai</strain>
        <tissue evidence="1">Leaf</tissue>
    </source>
</reference>
<proteinExistence type="predicted"/>
<dbReference type="AlphaFoldDB" id="A0A6G1DDZ0"/>
<accession>A0A6G1DDZ0</accession>
<dbReference type="Proteomes" id="UP000479710">
    <property type="component" value="Unassembled WGS sequence"/>
</dbReference>
<organism evidence="1 2">
    <name type="scientific">Oryza meyeriana var. granulata</name>
    <dbReference type="NCBI Taxonomy" id="110450"/>
    <lineage>
        <taxon>Eukaryota</taxon>
        <taxon>Viridiplantae</taxon>
        <taxon>Streptophyta</taxon>
        <taxon>Embryophyta</taxon>
        <taxon>Tracheophyta</taxon>
        <taxon>Spermatophyta</taxon>
        <taxon>Magnoliopsida</taxon>
        <taxon>Liliopsida</taxon>
        <taxon>Poales</taxon>
        <taxon>Poaceae</taxon>
        <taxon>BOP clade</taxon>
        <taxon>Oryzoideae</taxon>
        <taxon>Oryzeae</taxon>
        <taxon>Oryzinae</taxon>
        <taxon>Oryza</taxon>
        <taxon>Oryza meyeriana</taxon>
    </lineage>
</organism>
<sequence>MAARKHCATAAVQKRLTHTTTLCPADLISSGNSDLLERLQVLAFMAFLQHAVAKSLREDDAGEGSQDAISS</sequence>
<protein>
    <submittedName>
        <fullName evidence="1">Uncharacterized protein</fullName>
    </submittedName>
</protein>
<gene>
    <name evidence="1" type="ORF">E2562_004662</name>
</gene>
<dbReference type="EMBL" id="SPHZ02000006">
    <property type="protein sequence ID" value="KAF0910670.1"/>
    <property type="molecule type" value="Genomic_DNA"/>
</dbReference>
<keyword evidence="2" id="KW-1185">Reference proteome</keyword>
<name>A0A6G1DDZ0_9ORYZ</name>
<evidence type="ECO:0000313" key="2">
    <source>
        <dbReference type="Proteomes" id="UP000479710"/>
    </source>
</evidence>